<keyword evidence="5" id="KW-1185">Reference proteome</keyword>
<feature type="domain" description="Fe/B12 periplasmic-binding" evidence="3">
    <location>
        <begin position="14"/>
        <end position="269"/>
    </location>
</feature>
<comment type="caution">
    <text evidence="4">The sequence shown here is derived from an EMBL/GenBank/DDBJ whole genome shotgun (WGS) entry which is preliminary data.</text>
</comment>
<organism evidence="4 5">
    <name type="scientific">Caldalkalibacillus uzonensis</name>
    <dbReference type="NCBI Taxonomy" id="353224"/>
    <lineage>
        <taxon>Bacteria</taxon>
        <taxon>Bacillati</taxon>
        <taxon>Bacillota</taxon>
        <taxon>Bacilli</taxon>
        <taxon>Bacillales</taxon>
        <taxon>Bacillaceae</taxon>
        <taxon>Caldalkalibacillus</taxon>
    </lineage>
</organism>
<name>A0ABU0CUK0_9BACI</name>
<dbReference type="SUPFAM" id="SSF53807">
    <property type="entry name" value="Helical backbone' metal receptor"/>
    <property type="match status" value="1"/>
</dbReference>
<dbReference type="NCBIfam" id="NF038402">
    <property type="entry name" value="TroA_like"/>
    <property type="match status" value="1"/>
</dbReference>
<dbReference type="PROSITE" id="PS50983">
    <property type="entry name" value="FE_B12_PBP"/>
    <property type="match status" value="1"/>
</dbReference>
<reference evidence="4 5" key="1">
    <citation type="submission" date="2023-07" db="EMBL/GenBank/DDBJ databases">
        <title>Genomic Encyclopedia of Type Strains, Phase IV (KMG-IV): sequencing the most valuable type-strain genomes for metagenomic binning, comparative biology and taxonomic classification.</title>
        <authorList>
            <person name="Goeker M."/>
        </authorList>
    </citation>
    <scope>NUCLEOTIDE SEQUENCE [LARGE SCALE GENOMIC DNA]</scope>
    <source>
        <strain evidence="4 5">DSM 17740</strain>
    </source>
</reference>
<dbReference type="EMBL" id="JAUSUQ010000011">
    <property type="protein sequence ID" value="MDQ0340102.1"/>
    <property type="molecule type" value="Genomic_DNA"/>
</dbReference>
<gene>
    <name evidence="4" type="ORF">J2S00_002897</name>
</gene>
<dbReference type="PANTHER" id="PTHR30535">
    <property type="entry name" value="VITAMIN B12-BINDING PROTEIN"/>
    <property type="match status" value="1"/>
</dbReference>
<dbReference type="InterPro" id="IPR002491">
    <property type="entry name" value="ABC_transptr_periplasmic_BD"/>
</dbReference>
<dbReference type="InterPro" id="IPR054828">
    <property type="entry name" value="Vit_B12_bind_prot"/>
</dbReference>
<evidence type="ECO:0000313" key="4">
    <source>
        <dbReference type="EMBL" id="MDQ0340102.1"/>
    </source>
</evidence>
<accession>A0ABU0CUK0</accession>
<dbReference type="InterPro" id="IPR050902">
    <property type="entry name" value="ABC_Transporter_SBP"/>
</dbReference>
<sequence length="288" mass="32751">MIGIKESRSDLGVRIVSICPSNTELLAYLGLTSSLVGVDNYSDWPEEVHHLPRVGPDLDIDMEAVKKLNPDLVLASLSVPGMEKNIEALQAAQLPYVVLNPNSLEEIGRDILELGKHTQREQAAIRVYDAYQALLADYRERSQRVADRPGVYWEWWPKPVFTPGKINWLTEISELAGARNVFADRPEPSVQTDWNDVLERQPEYICLVWVGVEKRRIKPELVRTRPGWAALKAVQENRILVLDEPLFCRPSPRLLTGLQKLASLLHPSHFPACQEGRDLLRDRLERGR</sequence>
<dbReference type="CDD" id="cd01144">
    <property type="entry name" value="BtuF"/>
    <property type="match status" value="1"/>
</dbReference>
<evidence type="ECO:0000313" key="5">
    <source>
        <dbReference type="Proteomes" id="UP001232445"/>
    </source>
</evidence>
<dbReference type="Proteomes" id="UP001232445">
    <property type="component" value="Unassembled WGS sequence"/>
</dbReference>
<dbReference type="Pfam" id="PF01497">
    <property type="entry name" value="Peripla_BP_2"/>
    <property type="match status" value="1"/>
</dbReference>
<evidence type="ECO:0000256" key="1">
    <source>
        <dbReference type="ARBA" id="ARBA00008814"/>
    </source>
</evidence>
<keyword evidence="2" id="KW-0732">Signal</keyword>
<evidence type="ECO:0000256" key="2">
    <source>
        <dbReference type="ARBA" id="ARBA00022729"/>
    </source>
</evidence>
<comment type="similarity">
    <text evidence="1">Belongs to the bacterial solute-binding protein 8 family.</text>
</comment>
<proteinExistence type="inferred from homology"/>
<dbReference type="PANTHER" id="PTHR30535:SF34">
    <property type="entry name" value="MOLYBDATE-BINDING PROTEIN MOLA"/>
    <property type="match status" value="1"/>
</dbReference>
<protein>
    <submittedName>
        <fullName evidence="4">Iron complex transport system substrate-binding protein</fullName>
    </submittedName>
</protein>
<dbReference type="Gene3D" id="3.40.50.1980">
    <property type="entry name" value="Nitrogenase molybdenum iron protein domain"/>
    <property type="match status" value="2"/>
</dbReference>
<evidence type="ECO:0000259" key="3">
    <source>
        <dbReference type="PROSITE" id="PS50983"/>
    </source>
</evidence>